<keyword evidence="2" id="KW-0186">Copper</keyword>
<organism evidence="3 4">
    <name type="scientific">Microbacterium mitrae</name>
    <dbReference type="NCBI Taxonomy" id="664640"/>
    <lineage>
        <taxon>Bacteria</taxon>
        <taxon>Bacillati</taxon>
        <taxon>Actinomycetota</taxon>
        <taxon>Actinomycetes</taxon>
        <taxon>Micrococcales</taxon>
        <taxon>Microbacteriaceae</taxon>
        <taxon>Microbacterium</taxon>
    </lineage>
</organism>
<protein>
    <submittedName>
        <fullName evidence="3">Metal-sensitive transcriptional regulator</fullName>
    </submittedName>
</protein>
<dbReference type="EMBL" id="VRSW01000001">
    <property type="protein sequence ID" value="TXK06717.1"/>
    <property type="molecule type" value="Genomic_DNA"/>
</dbReference>
<gene>
    <name evidence="3" type="ORF">FVP60_05370</name>
</gene>
<evidence type="ECO:0000256" key="2">
    <source>
        <dbReference type="ARBA" id="ARBA00023008"/>
    </source>
</evidence>
<evidence type="ECO:0000256" key="1">
    <source>
        <dbReference type="ARBA" id="ARBA00005428"/>
    </source>
</evidence>
<dbReference type="InterPro" id="IPR038390">
    <property type="entry name" value="Metal_Tscrpt_repr_sf"/>
</dbReference>
<dbReference type="GO" id="GO:0046872">
    <property type="term" value="F:metal ion binding"/>
    <property type="evidence" value="ECO:0007669"/>
    <property type="project" value="InterPro"/>
</dbReference>
<sequence length="79" mass="8802">MDHAMPRLKRAYGQLAGIMNMIESDRDCSDVLTQLAAVSKAIDRAAFSIISSGLEQCFINPESTEQDRARLEKLFHAFA</sequence>
<dbReference type="CDD" id="cd10148">
    <property type="entry name" value="CsoR-like_DUF156"/>
    <property type="match status" value="1"/>
</dbReference>
<comment type="similarity">
    <text evidence="1">Belongs to the CsoR family.</text>
</comment>
<comment type="caution">
    <text evidence="3">The sequence shown here is derived from an EMBL/GenBank/DDBJ whole genome shotgun (WGS) entry which is preliminary data.</text>
</comment>
<dbReference type="Pfam" id="PF02583">
    <property type="entry name" value="Trns_repr_metal"/>
    <property type="match status" value="1"/>
</dbReference>
<evidence type="ECO:0000313" key="3">
    <source>
        <dbReference type="EMBL" id="TXK06717.1"/>
    </source>
</evidence>
<evidence type="ECO:0000313" key="4">
    <source>
        <dbReference type="Proteomes" id="UP000321196"/>
    </source>
</evidence>
<dbReference type="Proteomes" id="UP000321196">
    <property type="component" value="Unassembled WGS sequence"/>
</dbReference>
<reference evidence="3 4" key="1">
    <citation type="submission" date="2019-08" db="EMBL/GenBank/DDBJ databases">
        <authorList>
            <person name="Dong K."/>
        </authorList>
    </citation>
    <scope>NUCLEOTIDE SEQUENCE [LARGE SCALE GENOMIC DNA]</scope>
    <source>
        <strain evidence="3 4">M4-8</strain>
    </source>
</reference>
<dbReference type="PANTHER" id="PTHR33677">
    <property type="entry name" value="TRANSCRIPTIONAL REPRESSOR FRMR-RELATED"/>
    <property type="match status" value="1"/>
</dbReference>
<dbReference type="Gene3D" id="1.20.58.1000">
    <property type="entry name" value="Metal-sensitive repressor, helix protomer"/>
    <property type="match status" value="1"/>
</dbReference>
<dbReference type="GO" id="GO:0045892">
    <property type="term" value="P:negative regulation of DNA-templated transcription"/>
    <property type="evidence" value="ECO:0007669"/>
    <property type="project" value="UniProtKB-ARBA"/>
</dbReference>
<proteinExistence type="inferred from homology"/>
<dbReference type="OrthoDB" id="9809524at2"/>
<accession>A0A5C8HT99</accession>
<name>A0A5C8HT99_9MICO</name>
<dbReference type="InterPro" id="IPR003735">
    <property type="entry name" value="Metal_Tscrpt_repr"/>
</dbReference>
<dbReference type="AlphaFoldDB" id="A0A5C8HT99"/>
<dbReference type="GO" id="GO:0003677">
    <property type="term" value="F:DNA binding"/>
    <property type="evidence" value="ECO:0007669"/>
    <property type="project" value="InterPro"/>
</dbReference>
<keyword evidence="4" id="KW-1185">Reference proteome</keyword>
<dbReference type="PANTHER" id="PTHR33677:SF5">
    <property type="entry name" value="TRANSCRIPTIONAL REPRESSOR FRMR"/>
    <property type="match status" value="1"/>
</dbReference>